<feature type="transmembrane region" description="Helical" evidence="1">
    <location>
        <begin position="25"/>
        <end position="45"/>
    </location>
</feature>
<protein>
    <submittedName>
        <fullName evidence="2">Uncharacterized protein</fullName>
    </submittedName>
</protein>
<reference evidence="2" key="1">
    <citation type="submission" date="2020-06" db="EMBL/GenBank/DDBJ databases">
        <title>Unique genomic features of the anaerobic methanotrophic archaea.</title>
        <authorList>
            <person name="Chadwick G.L."/>
            <person name="Skennerton C.T."/>
            <person name="Laso-Perez R."/>
            <person name="Leu A.O."/>
            <person name="Speth D.R."/>
            <person name="Yu H."/>
            <person name="Morgan-Lang C."/>
            <person name="Hatzenpichler R."/>
            <person name="Goudeau D."/>
            <person name="Malmstrom R."/>
            <person name="Brazelton W.J."/>
            <person name="Woyke T."/>
            <person name="Hallam S.J."/>
            <person name="Tyson G.W."/>
            <person name="Wegener G."/>
            <person name="Boetius A."/>
            <person name="Orphan V."/>
        </authorList>
    </citation>
    <scope>NUCLEOTIDE SEQUENCE</scope>
</reference>
<feature type="transmembrane region" description="Helical" evidence="1">
    <location>
        <begin position="228"/>
        <end position="251"/>
    </location>
</feature>
<dbReference type="EMBL" id="MT630800">
    <property type="protein sequence ID" value="QNO43238.1"/>
    <property type="molecule type" value="Genomic_DNA"/>
</dbReference>
<accession>A0A7G9Y5F4</accession>
<keyword evidence="1" id="KW-1133">Transmembrane helix</keyword>
<evidence type="ECO:0000256" key="1">
    <source>
        <dbReference type="SAM" id="Phobius"/>
    </source>
</evidence>
<sequence>MGIINRQIATPVKPGHSQGYESPTVMLVSILVICVLAVPASAINFNTPESTVAEVMADPEYYDGTITIGTIAIVGTLTNISCDVRISEGEQSIAVDTRDRSMFEGFEEGDTVKMIGIFYYKRVGGSVFDPECVIHWPIANSKTVSIPELMENPQAYNGRKITVIGNLTDVRESGMGYRMNVEDGGRHLDIKFYGRTLLEAGTVVKATGIFIGGTMHADAVAKRETLPFGIAIPGFSGLLAAGMLAFAFVAASRTISKR</sequence>
<keyword evidence="1" id="KW-0812">Transmembrane</keyword>
<feature type="transmembrane region" description="Helical" evidence="1">
    <location>
        <begin position="196"/>
        <end position="216"/>
    </location>
</feature>
<proteinExistence type="predicted"/>
<organism evidence="2">
    <name type="scientific">Candidatus Methanogaster sp. ANME-2c ERB4</name>
    <dbReference type="NCBI Taxonomy" id="2759911"/>
    <lineage>
        <taxon>Archaea</taxon>
        <taxon>Methanobacteriati</taxon>
        <taxon>Methanobacteriota</taxon>
        <taxon>Stenosarchaea group</taxon>
        <taxon>Methanomicrobia</taxon>
        <taxon>Methanosarcinales</taxon>
        <taxon>ANME-2 cluster</taxon>
        <taxon>Candidatus Methanogasteraceae</taxon>
        <taxon>Candidatus Methanogaster</taxon>
    </lineage>
</organism>
<keyword evidence="1" id="KW-0472">Membrane</keyword>
<evidence type="ECO:0000313" key="2">
    <source>
        <dbReference type="EMBL" id="QNO43238.1"/>
    </source>
</evidence>
<gene>
    <name evidence="2" type="ORF">EOOENEJO_00016</name>
</gene>
<dbReference type="AlphaFoldDB" id="A0A7G9Y5F4"/>
<name>A0A7G9Y5F4_9EURY</name>